<dbReference type="EnsemblPlants" id="ONIVA08G11560.1">
    <property type="protein sequence ID" value="ONIVA08G11560.1"/>
    <property type="gene ID" value="ONIVA08G11560"/>
</dbReference>
<reference evidence="1" key="2">
    <citation type="submission" date="2018-04" db="EMBL/GenBank/DDBJ databases">
        <title>OnivRS2 (Oryza nivara Reference Sequence Version 2).</title>
        <authorList>
            <person name="Zhang J."/>
            <person name="Kudrna D."/>
            <person name="Lee S."/>
            <person name="Talag J."/>
            <person name="Rajasekar S."/>
            <person name="Welchert J."/>
            <person name="Hsing Y.-I."/>
            <person name="Wing R.A."/>
        </authorList>
    </citation>
    <scope>NUCLEOTIDE SEQUENCE [LARGE SCALE GENOMIC DNA]</scope>
    <source>
        <strain evidence="1">SL10</strain>
    </source>
</reference>
<proteinExistence type="predicted"/>
<evidence type="ECO:0000313" key="2">
    <source>
        <dbReference type="Proteomes" id="UP000006591"/>
    </source>
</evidence>
<keyword evidence="2" id="KW-1185">Reference proteome</keyword>
<reference evidence="1" key="1">
    <citation type="submission" date="2015-04" db="UniProtKB">
        <authorList>
            <consortium name="EnsemblPlants"/>
        </authorList>
    </citation>
    <scope>IDENTIFICATION</scope>
    <source>
        <strain evidence="1">SL10</strain>
    </source>
</reference>
<dbReference type="Proteomes" id="UP000006591">
    <property type="component" value="Chromosome 8"/>
</dbReference>
<dbReference type="HOGENOM" id="CLU_2926663_0_0_1"/>
<organism evidence="1">
    <name type="scientific">Oryza nivara</name>
    <name type="common">Indian wild rice</name>
    <name type="synonym">Oryza sativa f. spontanea</name>
    <dbReference type="NCBI Taxonomy" id="4536"/>
    <lineage>
        <taxon>Eukaryota</taxon>
        <taxon>Viridiplantae</taxon>
        <taxon>Streptophyta</taxon>
        <taxon>Embryophyta</taxon>
        <taxon>Tracheophyta</taxon>
        <taxon>Spermatophyta</taxon>
        <taxon>Magnoliopsida</taxon>
        <taxon>Liliopsida</taxon>
        <taxon>Poales</taxon>
        <taxon>Poaceae</taxon>
        <taxon>BOP clade</taxon>
        <taxon>Oryzoideae</taxon>
        <taxon>Oryzeae</taxon>
        <taxon>Oryzinae</taxon>
        <taxon>Oryza</taxon>
    </lineage>
</organism>
<accession>A0A0E0IAC8</accession>
<sequence>MMVSSLDFKLLKNRSIFCQELHELDLEAGRQVCVEMIICTLIEIFQPAESYPELTDRRAST</sequence>
<dbReference type="AlphaFoldDB" id="A0A0E0IAC8"/>
<protein>
    <submittedName>
        <fullName evidence="1">Uncharacterized protein</fullName>
    </submittedName>
</protein>
<dbReference type="Gramene" id="ONIVA08G11560.1">
    <property type="protein sequence ID" value="ONIVA08G11560.1"/>
    <property type="gene ID" value="ONIVA08G11560"/>
</dbReference>
<name>A0A0E0IAC8_ORYNI</name>
<evidence type="ECO:0000313" key="1">
    <source>
        <dbReference type="EnsemblPlants" id="ONIVA08G11560.1"/>
    </source>
</evidence>